<keyword evidence="3" id="KW-1185">Reference proteome</keyword>
<evidence type="ECO:0000313" key="3">
    <source>
        <dbReference type="Proteomes" id="UP000292445"/>
    </source>
</evidence>
<dbReference type="RefSeq" id="WP_130356175.1">
    <property type="nucleotide sequence ID" value="NZ_SGXC01000001.1"/>
</dbReference>
<reference evidence="2 3" key="1">
    <citation type="submission" date="2019-02" db="EMBL/GenBank/DDBJ databases">
        <title>Genomic Encyclopedia of Type Strains, Phase IV (KMG-IV): sequencing the most valuable type-strain genomes for metagenomic binning, comparative biology and taxonomic classification.</title>
        <authorList>
            <person name="Goeker M."/>
        </authorList>
    </citation>
    <scope>NUCLEOTIDE SEQUENCE [LARGE SCALE GENOMIC DNA]</scope>
    <source>
        <strain evidence="2 3">K24</strain>
    </source>
</reference>
<name>A0A4Q7NJ49_9BURK</name>
<protein>
    <submittedName>
        <fullName evidence="2">Copper(I)-binding protein</fullName>
    </submittedName>
</protein>
<gene>
    <name evidence="2" type="ORF">EV675_0873</name>
</gene>
<comment type="caution">
    <text evidence="2">The sequence shown here is derived from an EMBL/GenBank/DDBJ whole genome shotgun (WGS) entry which is preliminary data.</text>
</comment>
<evidence type="ECO:0000313" key="2">
    <source>
        <dbReference type="EMBL" id="RZS84852.1"/>
    </source>
</evidence>
<evidence type="ECO:0000256" key="1">
    <source>
        <dbReference type="SAM" id="SignalP"/>
    </source>
</evidence>
<organism evidence="2 3">
    <name type="scientific">Pigmentiphaga kullae</name>
    <dbReference type="NCBI Taxonomy" id="151784"/>
    <lineage>
        <taxon>Bacteria</taxon>
        <taxon>Pseudomonadati</taxon>
        <taxon>Pseudomonadota</taxon>
        <taxon>Betaproteobacteria</taxon>
        <taxon>Burkholderiales</taxon>
        <taxon>Alcaligenaceae</taxon>
        <taxon>Pigmentiphaga</taxon>
    </lineage>
</organism>
<dbReference type="Pfam" id="PF04314">
    <property type="entry name" value="PCuAC"/>
    <property type="match status" value="1"/>
</dbReference>
<dbReference type="InterPro" id="IPR036182">
    <property type="entry name" value="PCuAC_sf"/>
</dbReference>
<dbReference type="Gene3D" id="2.60.40.1890">
    <property type="entry name" value="PCu(A)C copper chaperone"/>
    <property type="match status" value="1"/>
</dbReference>
<dbReference type="Proteomes" id="UP000292445">
    <property type="component" value="Unassembled WGS sequence"/>
</dbReference>
<dbReference type="AlphaFoldDB" id="A0A4Q7NJ49"/>
<proteinExistence type="predicted"/>
<dbReference type="SUPFAM" id="SSF110087">
    <property type="entry name" value="DR1885-like metal-binding protein"/>
    <property type="match status" value="1"/>
</dbReference>
<sequence length="168" mass="18210">MPIDTMRGGFPRQCMRTWCALALVASTTAVQAAPALSVDTARVRLGSPPDSALAFMQLRAGRNLFDIRVASPFAASVAVREMVRAGGQITIEPVPDFSMKTQETATLELAPGHRHLLLRGVKPGLRDRRQIPLTLTYALEPGGRRHSIQVPARVIGPRRGADDALDIH</sequence>
<accession>A0A4Q7NJ49</accession>
<keyword evidence="1" id="KW-0732">Signal</keyword>
<feature type="chain" id="PRO_5020685351" evidence="1">
    <location>
        <begin position="33"/>
        <end position="168"/>
    </location>
</feature>
<dbReference type="InterPro" id="IPR007410">
    <property type="entry name" value="LpqE-like"/>
</dbReference>
<dbReference type="EMBL" id="SGXC01000001">
    <property type="protein sequence ID" value="RZS84852.1"/>
    <property type="molecule type" value="Genomic_DNA"/>
</dbReference>
<feature type="signal peptide" evidence="1">
    <location>
        <begin position="1"/>
        <end position="32"/>
    </location>
</feature>